<sequence>MSRNDLQPVYPPLTVFGNVRSAVTQLTIVDQMFRAGDSYTVLDSEGNVVVRAKAEEWSRKNKKTVYDGANQELGEIKDKSLSMHNAVEFTTVTGKKLLKASFHTGTDGKPMFRLKINDDLEIGVVGDWKLRAADIKTDKDTIIARAYHDNERVSSNEKWKGGDPAVPERQYKVDVAPGVDIGLMSVACILWDMIHMHVSK</sequence>
<reference evidence="2" key="2">
    <citation type="submission" date="2023-06" db="EMBL/GenBank/DDBJ databases">
        <authorList>
            <person name="Kobayashi Y."/>
            <person name="Kayamori A."/>
            <person name="Aoki K."/>
            <person name="Shiwa Y."/>
            <person name="Fujita N."/>
            <person name="Sugita T."/>
            <person name="Iwasaki W."/>
            <person name="Tanaka N."/>
            <person name="Takashima M."/>
        </authorList>
    </citation>
    <scope>NUCLEOTIDE SEQUENCE</scope>
    <source>
        <strain evidence="2">HIS016</strain>
    </source>
</reference>
<evidence type="ECO:0000313" key="2">
    <source>
        <dbReference type="EMBL" id="GMK53433.1"/>
    </source>
</evidence>
<dbReference type="Proteomes" id="UP001222932">
    <property type="component" value="Unassembled WGS sequence"/>
</dbReference>
<dbReference type="Pfam" id="PF04525">
    <property type="entry name" value="LOR"/>
    <property type="match status" value="1"/>
</dbReference>
<reference evidence="2" key="1">
    <citation type="journal article" date="2023" name="BMC Genomics">
        <title>Chromosome-level genome assemblies of Cutaneotrichosporon spp. (Trichosporonales, Basidiomycota) reveal imbalanced evolution between nucleotide sequences and chromosome synteny.</title>
        <authorList>
            <person name="Kobayashi Y."/>
            <person name="Kayamori A."/>
            <person name="Aoki K."/>
            <person name="Shiwa Y."/>
            <person name="Matsutani M."/>
            <person name="Fujita N."/>
            <person name="Sugita T."/>
            <person name="Iwasaki W."/>
            <person name="Tanaka N."/>
            <person name="Takashima M."/>
        </authorList>
    </citation>
    <scope>NUCLEOTIDE SEQUENCE</scope>
    <source>
        <strain evidence="2">HIS016</strain>
    </source>
</reference>
<gene>
    <name evidence="2" type="ORF">CspeluHIS016_0100190</name>
</gene>
<evidence type="ECO:0000313" key="3">
    <source>
        <dbReference type="Proteomes" id="UP001222932"/>
    </source>
</evidence>
<dbReference type="Gene3D" id="2.40.160.200">
    <property type="entry name" value="LURP1-related"/>
    <property type="match status" value="1"/>
</dbReference>
<evidence type="ECO:0000256" key="1">
    <source>
        <dbReference type="ARBA" id="ARBA00005437"/>
    </source>
</evidence>
<comment type="similarity">
    <text evidence="1">Belongs to the LOR family.</text>
</comment>
<keyword evidence="3" id="KW-1185">Reference proteome</keyword>
<dbReference type="SUPFAM" id="SSF54518">
    <property type="entry name" value="Tubby C-terminal domain-like"/>
    <property type="match status" value="1"/>
</dbReference>
<dbReference type="AlphaFoldDB" id="A0AAD3TM74"/>
<dbReference type="InterPro" id="IPR025659">
    <property type="entry name" value="Tubby-like_C"/>
</dbReference>
<accession>A0AAD3TM74</accession>
<dbReference type="EMBL" id="BTCM01000001">
    <property type="protein sequence ID" value="GMK53433.1"/>
    <property type="molecule type" value="Genomic_DNA"/>
</dbReference>
<comment type="caution">
    <text evidence="2">The sequence shown here is derived from an EMBL/GenBank/DDBJ whole genome shotgun (WGS) entry which is preliminary data.</text>
</comment>
<name>A0AAD3TM74_9TREE</name>
<organism evidence="2 3">
    <name type="scientific">Cutaneotrichosporon spelunceum</name>
    <dbReference type="NCBI Taxonomy" id="1672016"/>
    <lineage>
        <taxon>Eukaryota</taxon>
        <taxon>Fungi</taxon>
        <taxon>Dikarya</taxon>
        <taxon>Basidiomycota</taxon>
        <taxon>Agaricomycotina</taxon>
        <taxon>Tremellomycetes</taxon>
        <taxon>Trichosporonales</taxon>
        <taxon>Trichosporonaceae</taxon>
        <taxon>Cutaneotrichosporon</taxon>
    </lineage>
</organism>
<proteinExistence type="inferred from homology"/>
<dbReference type="InterPro" id="IPR007612">
    <property type="entry name" value="LOR"/>
</dbReference>
<protein>
    <submittedName>
        <fullName evidence="2">Uncharacterized protein</fullName>
    </submittedName>
</protein>
<dbReference type="InterPro" id="IPR038595">
    <property type="entry name" value="LOR_sf"/>
</dbReference>